<keyword evidence="3" id="KW-1185">Reference proteome</keyword>
<dbReference type="GeneID" id="96002411"/>
<accession>A0AB34L0E0</accession>
<dbReference type="AlphaFoldDB" id="A0AB34L0E0"/>
<organism evidence="2 3">
    <name type="scientific">Cladosporium halotolerans</name>
    <dbReference type="NCBI Taxonomy" id="1052096"/>
    <lineage>
        <taxon>Eukaryota</taxon>
        <taxon>Fungi</taxon>
        <taxon>Dikarya</taxon>
        <taxon>Ascomycota</taxon>
        <taxon>Pezizomycotina</taxon>
        <taxon>Dothideomycetes</taxon>
        <taxon>Dothideomycetidae</taxon>
        <taxon>Cladosporiales</taxon>
        <taxon>Cladosporiaceae</taxon>
        <taxon>Cladosporium</taxon>
    </lineage>
</organism>
<dbReference type="RefSeq" id="XP_069233610.1">
    <property type="nucleotide sequence ID" value="XM_069369573.1"/>
</dbReference>
<protein>
    <submittedName>
        <fullName evidence="2">Uncharacterized protein</fullName>
    </submittedName>
</protein>
<dbReference type="Proteomes" id="UP000803884">
    <property type="component" value="Unassembled WGS sequence"/>
</dbReference>
<evidence type="ECO:0000256" key="1">
    <source>
        <dbReference type="SAM" id="MobiDB-lite"/>
    </source>
</evidence>
<feature type="compositionally biased region" description="Basic and acidic residues" evidence="1">
    <location>
        <begin position="280"/>
        <end position="291"/>
    </location>
</feature>
<reference evidence="2 3" key="1">
    <citation type="journal article" date="2020" name="Microbiol. Resour. Announc.">
        <title>Draft Genome Sequence of a Cladosporium Species Isolated from the Mesophotic Ascidian Didemnum maculosum.</title>
        <authorList>
            <person name="Gioti A."/>
            <person name="Siaperas R."/>
            <person name="Nikolaivits E."/>
            <person name="Le Goff G."/>
            <person name="Ouazzani J."/>
            <person name="Kotoulas G."/>
            <person name="Topakas E."/>
        </authorList>
    </citation>
    <scope>NUCLEOTIDE SEQUENCE [LARGE SCALE GENOMIC DNA]</scope>
    <source>
        <strain evidence="2 3">TM138-S3</strain>
    </source>
</reference>
<dbReference type="EMBL" id="JAAQHG020000002">
    <property type="protein sequence ID" value="KAL1590505.1"/>
    <property type="molecule type" value="Genomic_DNA"/>
</dbReference>
<feature type="region of interest" description="Disordered" evidence="1">
    <location>
        <begin position="253"/>
        <end position="291"/>
    </location>
</feature>
<sequence>MAGFDIHHAMIAFALKFAARTRSLRGMKKYLRLFRERQIPFNCKLFRAVVAKCSIGRHGLGEIRNGRWRRADLLQVLIGFDDCKHLPPERQYHFGTFLNRSDWQYLHGWVAVLARCRASDVVWQEWELWKENPARVYPKRLKHQVVKTTSRFRGDYWFVEQMTCSGDLRLAWGILEESVVPFSALKNSIQMRLLDAVENASVWTPQLTDAMLRKYDHELARIEEAFGVAWQPGIDGSEGQHVLFRDQEEAMDELGSDDWKAEEDYGYPYDGDSMLSSQERSLHDAEEGALA</sequence>
<gene>
    <name evidence="2" type="ORF">WHR41_00967</name>
</gene>
<evidence type="ECO:0000313" key="3">
    <source>
        <dbReference type="Proteomes" id="UP000803884"/>
    </source>
</evidence>
<proteinExistence type="predicted"/>
<name>A0AB34L0E0_9PEZI</name>
<comment type="caution">
    <text evidence="2">The sequence shown here is derived from an EMBL/GenBank/DDBJ whole genome shotgun (WGS) entry which is preliminary data.</text>
</comment>
<evidence type="ECO:0000313" key="2">
    <source>
        <dbReference type="EMBL" id="KAL1590505.1"/>
    </source>
</evidence>